<organism evidence="3 4">
    <name type="scientific">Intoshia linei</name>
    <dbReference type="NCBI Taxonomy" id="1819745"/>
    <lineage>
        <taxon>Eukaryota</taxon>
        <taxon>Metazoa</taxon>
        <taxon>Spiralia</taxon>
        <taxon>Lophotrochozoa</taxon>
        <taxon>Mesozoa</taxon>
        <taxon>Orthonectida</taxon>
        <taxon>Rhopaluridae</taxon>
        <taxon>Intoshia</taxon>
    </lineage>
</organism>
<comment type="caution">
    <text evidence="3">The sequence shown here is derived from an EMBL/GenBank/DDBJ whole genome shotgun (WGS) entry which is preliminary data.</text>
</comment>
<dbReference type="EMBL" id="LWCA01000253">
    <property type="protein sequence ID" value="OAF69626.1"/>
    <property type="molecule type" value="Genomic_DNA"/>
</dbReference>
<dbReference type="AlphaFoldDB" id="A0A177B5U6"/>
<dbReference type="OrthoDB" id="344345at2759"/>
<evidence type="ECO:0000259" key="2">
    <source>
        <dbReference type="Pfam" id="PF05064"/>
    </source>
</evidence>
<sequence>MSIFIKQNSKESGDLKPVSSSDNVDNIDTYLKLDRALDVWEANFEECERNYHQIVNSLGHRDAQIIFDSEKLIDMEQKLDVINNRQNDIEDKLSFMGERNQKLSSSLNTIEKVIENISSNQIFSKIDSQKKDVYRKKCMEMIESLDSEIKYVLNNISELINYANKEKNCDEVSRVEYCLNQNMKNLHWLETNTEILINKLNVVEDEFNQKMQQKHMLKRLR</sequence>
<protein>
    <recommendedName>
        <fullName evidence="2">Nucleoporin NSP1-like C-terminal domain-containing protein</fullName>
    </recommendedName>
</protein>
<evidence type="ECO:0000313" key="4">
    <source>
        <dbReference type="Proteomes" id="UP000078046"/>
    </source>
</evidence>
<name>A0A177B5U6_9BILA</name>
<evidence type="ECO:0000313" key="3">
    <source>
        <dbReference type="EMBL" id="OAF69626.1"/>
    </source>
</evidence>
<evidence type="ECO:0000256" key="1">
    <source>
        <dbReference type="SAM" id="MobiDB-lite"/>
    </source>
</evidence>
<feature type="domain" description="Nucleoporin NSP1-like C-terminal" evidence="2">
    <location>
        <begin position="29"/>
        <end position="124"/>
    </location>
</feature>
<reference evidence="3 4" key="1">
    <citation type="submission" date="2016-04" db="EMBL/GenBank/DDBJ databases">
        <title>The genome of Intoshia linei affirms orthonectids as highly simplified spiralians.</title>
        <authorList>
            <person name="Mikhailov K.V."/>
            <person name="Slusarev G.S."/>
            <person name="Nikitin M.A."/>
            <person name="Logacheva M.D."/>
            <person name="Penin A."/>
            <person name="Aleoshin V."/>
            <person name="Panchin Y.V."/>
        </authorList>
    </citation>
    <scope>NUCLEOTIDE SEQUENCE [LARGE SCALE GENOMIC DNA]</scope>
    <source>
        <strain evidence="3">Intl2013</strain>
        <tissue evidence="3">Whole animal</tissue>
    </source>
</reference>
<accession>A0A177B5U6</accession>
<gene>
    <name evidence="3" type="ORF">A3Q56_02612</name>
</gene>
<dbReference type="InterPro" id="IPR007758">
    <property type="entry name" value="Nucleoporin_NSP1_C"/>
</dbReference>
<feature type="region of interest" description="Disordered" evidence="1">
    <location>
        <begin position="1"/>
        <end position="21"/>
    </location>
</feature>
<dbReference type="Proteomes" id="UP000078046">
    <property type="component" value="Unassembled WGS sequence"/>
</dbReference>
<dbReference type="Pfam" id="PF05064">
    <property type="entry name" value="Nsp1_C"/>
    <property type="match status" value="1"/>
</dbReference>
<proteinExistence type="predicted"/>
<keyword evidence="4" id="KW-1185">Reference proteome</keyword>